<gene>
    <name evidence="6" type="ORF">SAMN04515674_103251</name>
</gene>
<proteinExistence type="predicted"/>
<name>A0A1I5QKM1_9BACT</name>
<evidence type="ECO:0000313" key="7">
    <source>
        <dbReference type="Proteomes" id="UP000199306"/>
    </source>
</evidence>
<dbReference type="InterPro" id="IPR051459">
    <property type="entry name" value="Cytochrome_c-type_DH"/>
</dbReference>
<dbReference type="RefSeq" id="WP_092014355.1">
    <property type="nucleotide sequence ID" value="NZ_FOXH01000003.1"/>
</dbReference>
<dbReference type="PROSITE" id="PS51007">
    <property type="entry name" value="CYTC"/>
    <property type="match status" value="1"/>
</dbReference>
<evidence type="ECO:0000313" key="6">
    <source>
        <dbReference type="EMBL" id="SFP46858.1"/>
    </source>
</evidence>
<dbReference type="GO" id="GO:0046872">
    <property type="term" value="F:metal ion binding"/>
    <property type="evidence" value="ECO:0007669"/>
    <property type="project" value="UniProtKB-KW"/>
</dbReference>
<dbReference type="OrthoDB" id="9809720at2"/>
<keyword evidence="7" id="KW-1185">Reference proteome</keyword>
<sequence length="329" mass="36505">MKKLFRNSAIILLVLVLAIAGVLSYIKFALPDVGQASDLKILASPEMVQRGEYLANHVTVCIDCHSERDGNLFSGPIVPGSKGKGGEVFDQQFGFPGRFTAKNITPYGIGKWTDGEIYRAITCGVSKDGHAFFPVMPYQNYRKLDEEDVKSIISYLRTLEPIENKPEESVADFPMNFILNTIPQKASPEKRPAETDILAYGKYMTNAAGCIVCHSKADKGEMIAGMEYAGGFEFPLPGYGIVSSANITPDKDTGIGNWSKETFVNRFKAYSDSTYKAPKVQKGDFQTVMPWTMYAGMKTKDLEAIYTYLMTLKPVNHTVEKFRSETAMK</sequence>
<dbReference type="AlphaFoldDB" id="A0A1I5QKM1"/>
<keyword evidence="3 4" id="KW-0408">Iron</keyword>
<evidence type="ECO:0000256" key="4">
    <source>
        <dbReference type="PROSITE-ProRule" id="PRU00433"/>
    </source>
</evidence>
<evidence type="ECO:0000256" key="3">
    <source>
        <dbReference type="ARBA" id="ARBA00023004"/>
    </source>
</evidence>
<dbReference type="InterPro" id="IPR009056">
    <property type="entry name" value="Cyt_c-like_dom"/>
</dbReference>
<reference evidence="6 7" key="1">
    <citation type="submission" date="2016-10" db="EMBL/GenBank/DDBJ databases">
        <authorList>
            <person name="de Groot N.N."/>
        </authorList>
    </citation>
    <scope>NUCLEOTIDE SEQUENCE [LARGE SCALE GENOMIC DNA]</scope>
    <source>
        <strain evidence="7">E92,LMG 26720,CCM 7988</strain>
    </source>
</reference>
<dbReference type="GO" id="GO:0009055">
    <property type="term" value="F:electron transfer activity"/>
    <property type="evidence" value="ECO:0007669"/>
    <property type="project" value="InterPro"/>
</dbReference>
<dbReference type="InterPro" id="IPR036909">
    <property type="entry name" value="Cyt_c-like_dom_sf"/>
</dbReference>
<dbReference type="Proteomes" id="UP000199306">
    <property type="component" value="Unassembled WGS sequence"/>
</dbReference>
<dbReference type="SUPFAM" id="SSF46626">
    <property type="entry name" value="Cytochrome c"/>
    <property type="match status" value="2"/>
</dbReference>
<evidence type="ECO:0000259" key="5">
    <source>
        <dbReference type="PROSITE" id="PS51007"/>
    </source>
</evidence>
<dbReference type="EMBL" id="FOXH01000003">
    <property type="protein sequence ID" value="SFP46858.1"/>
    <property type="molecule type" value="Genomic_DNA"/>
</dbReference>
<dbReference type="Gene3D" id="1.10.760.10">
    <property type="entry name" value="Cytochrome c-like domain"/>
    <property type="match status" value="2"/>
</dbReference>
<dbReference type="PANTHER" id="PTHR35008">
    <property type="entry name" value="BLL4482 PROTEIN-RELATED"/>
    <property type="match status" value="1"/>
</dbReference>
<keyword evidence="2 4" id="KW-0479">Metal-binding</keyword>
<feature type="domain" description="Cytochrome c" evidence="5">
    <location>
        <begin position="46"/>
        <end position="160"/>
    </location>
</feature>
<organism evidence="6 7">
    <name type="scientific">Pseudarcicella hirudinis</name>
    <dbReference type="NCBI Taxonomy" id="1079859"/>
    <lineage>
        <taxon>Bacteria</taxon>
        <taxon>Pseudomonadati</taxon>
        <taxon>Bacteroidota</taxon>
        <taxon>Cytophagia</taxon>
        <taxon>Cytophagales</taxon>
        <taxon>Flectobacillaceae</taxon>
        <taxon>Pseudarcicella</taxon>
    </lineage>
</organism>
<dbReference type="PANTHER" id="PTHR35008:SF8">
    <property type="entry name" value="ALCOHOL DEHYDROGENASE CYTOCHROME C SUBUNIT"/>
    <property type="match status" value="1"/>
</dbReference>
<evidence type="ECO:0000256" key="2">
    <source>
        <dbReference type="ARBA" id="ARBA00022723"/>
    </source>
</evidence>
<dbReference type="STRING" id="1079859.SAMN04515674_103251"/>
<keyword evidence="1 4" id="KW-0349">Heme</keyword>
<evidence type="ECO:0000256" key="1">
    <source>
        <dbReference type="ARBA" id="ARBA00022617"/>
    </source>
</evidence>
<accession>A0A1I5QKM1</accession>
<protein>
    <submittedName>
        <fullName evidence="6">Cytochrome c, mono-and diheme variants</fullName>
    </submittedName>
</protein>
<dbReference type="GO" id="GO:0020037">
    <property type="term" value="F:heme binding"/>
    <property type="evidence" value="ECO:0007669"/>
    <property type="project" value="InterPro"/>
</dbReference>